<dbReference type="GO" id="GO:0006281">
    <property type="term" value="P:DNA repair"/>
    <property type="evidence" value="ECO:0007669"/>
    <property type="project" value="UniProtKB-UniRule"/>
</dbReference>
<dbReference type="InterPro" id="IPR004609">
    <property type="entry name" value="ATP-dep_DNA_helicase_RecG"/>
</dbReference>
<dbReference type="SUPFAM" id="SSF52540">
    <property type="entry name" value="P-loop containing nucleoside triphosphate hydrolases"/>
    <property type="match status" value="2"/>
</dbReference>
<dbReference type="GO" id="GO:0005524">
    <property type="term" value="F:ATP binding"/>
    <property type="evidence" value="ECO:0007669"/>
    <property type="project" value="UniProtKB-KW"/>
</dbReference>
<keyword evidence="3 15" id="KW-0547">Nucleotide-binding</keyword>
<keyword evidence="8" id="KW-0238">DNA-binding</keyword>
<keyword evidence="11" id="KW-0413">Isomerase</keyword>
<evidence type="ECO:0000256" key="11">
    <source>
        <dbReference type="ARBA" id="ARBA00023235"/>
    </source>
</evidence>
<comment type="function">
    <text evidence="15">Plays a critical role in recombination and DNA repair. Helps process Holliday junction intermediates to mature products by catalyzing branch migration. Has replication fork regression activity, unwinds stalled or blocked replication forks to make a HJ that can be resolved. Has a DNA unwinding activity characteristic of a DNA helicase with 3'-5' polarity.</text>
</comment>
<keyword evidence="9 15" id="KW-0233">DNA recombination</keyword>
<evidence type="ECO:0000256" key="8">
    <source>
        <dbReference type="ARBA" id="ARBA00023125"/>
    </source>
</evidence>
<dbReference type="InterPro" id="IPR047112">
    <property type="entry name" value="RecG/Mfd"/>
</dbReference>
<dbReference type="PROSITE" id="PS51192">
    <property type="entry name" value="HELICASE_ATP_BIND_1"/>
    <property type="match status" value="1"/>
</dbReference>
<dbReference type="InterPro" id="IPR033454">
    <property type="entry name" value="RecG_wedge"/>
</dbReference>
<dbReference type="NCBIfam" id="NF008168">
    <property type="entry name" value="PRK10917.2-2"/>
    <property type="match status" value="1"/>
</dbReference>
<evidence type="ECO:0000259" key="16">
    <source>
        <dbReference type="PROSITE" id="PS51192"/>
    </source>
</evidence>
<protein>
    <recommendedName>
        <fullName evidence="2 15">ATP-dependent DNA helicase RecG</fullName>
        <ecNumber evidence="13 15">5.6.2.4</ecNumber>
    </recommendedName>
</protein>
<evidence type="ECO:0000256" key="12">
    <source>
        <dbReference type="ARBA" id="ARBA00034617"/>
    </source>
</evidence>
<feature type="domain" description="Helicase C-terminal" evidence="17">
    <location>
        <begin position="511"/>
        <end position="656"/>
    </location>
</feature>
<dbReference type="GO" id="GO:0003677">
    <property type="term" value="F:DNA binding"/>
    <property type="evidence" value="ECO:0007669"/>
    <property type="project" value="UniProtKB-KW"/>
</dbReference>
<dbReference type="EMBL" id="PXYX01000001">
    <property type="protein sequence ID" value="PSR29938.1"/>
    <property type="molecule type" value="Genomic_DNA"/>
</dbReference>
<comment type="catalytic activity">
    <reaction evidence="12 15">
        <text>Couples ATP hydrolysis with the unwinding of duplex DNA by translocating in the 3'-5' direction.</text>
        <dbReference type="EC" id="5.6.2.4"/>
    </reaction>
</comment>
<dbReference type="EC" id="5.6.2.4" evidence="13 15"/>
<dbReference type="Pfam" id="PF19833">
    <property type="entry name" value="RecG_dom3_C"/>
    <property type="match status" value="1"/>
</dbReference>
<dbReference type="InterPro" id="IPR014001">
    <property type="entry name" value="Helicase_ATP-bd"/>
</dbReference>
<dbReference type="Gene3D" id="2.40.50.140">
    <property type="entry name" value="Nucleic acid-binding proteins"/>
    <property type="match status" value="1"/>
</dbReference>
<comment type="catalytic activity">
    <reaction evidence="14 15">
        <text>ATP + H2O = ADP + phosphate + H(+)</text>
        <dbReference type="Rhea" id="RHEA:13065"/>
        <dbReference type="ChEBI" id="CHEBI:15377"/>
        <dbReference type="ChEBI" id="CHEBI:15378"/>
        <dbReference type="ChEBI" id="CHEBI:30616"/>
        <dbReference type="ChEBI" id="CHEBI:43474"/>
        <dbReference type="ChEBI" id="CHEBI:456216"/>
        <dbReference type="EC" id="5.6.2.4"/>
    </reaction>
</comment>
<dbReference type="CDD" id="cd04488">
    <property type="entry name" value="RecG_wedge_OBF"/>
    <property type="match status" value="1"/>
</dbReference>
<comment type="caution">
    <text evidence="18">The sequence shown here is derived from an EMBL/GenBank/DDBJ whole genome shotgun (WGS) entry which is preliminary data.</text>
</comment>
<dbReference type="InterPro" id="IPR011545">
    <property type="entry name" value="DEAD/DEAH_box_helicase_dom"/>
</dbReference>
<keyword evidence="7 15" id="KW-0067">ATP-binding</keyword>
<evidence type="ECO:0000313" key="19">
    <source>
        <dbReference type="Proteomes" id="UP000242705"/>
    </source>
</evidence>
<reference evidence="18 19" key="1">
    <citation type="journal article" date="2014" name="BMC Genomics">
        <title>Comparison of environmental and isolate Sulfobacillus genomes reveals diverse carbon, sulfur, nitrogen, and hydrogen metabolisms.</title>
        <authorList>
            <person name="Justice N.B."/>
            <person name="Norman A."/>
            <person name="Brown C.T."/>
            <person name="Singh A."/>
            <person name="Thomas B.C."/>
            <person name="Banfield J.F."/>
        </authorList>
    </citation>
    <scope>NUCLEOTIDE SEQUENCE [LARGE SCALE GENOMIC DNA]</scope>
    <source>
        <strain evidence="18">AMDSBA5</strain>
    </source>
</reference>
<evidence type="ECO:0000256" key="13">
    <source>
        <dbReference type="ARBA" id="ARBA00034808"/>
    </source>
</evidence>
<dbReference type="PROSITE" id="PS51194">
    <property type="entry name" value="HELICASE_CTER"/>
    <property type="match status" value="1"/>
</dbReference>
<dbReference type="NCBIfam" id="TIGR00643">
    <property type="entry name" value="recG"/>
    <property type="match status" value="1"/>
</dbReference>
<sequence length="729" mass="81132">MRSRFARPKLLLKSRAFAPVLPSLPVKRGTGRTVGGICGVAKSRTTHSVPLGPGDMVTKWPGIGETRALELENLGVKTFEDLLGLWPHRHEDRSVITPLWMVQDGESVTVQGIIQSAHYDPVKKILRVQIQEGHASLTAIFFHASWLKRQFEPGCKAIFSGKAERRGHQLSMAHPDFQVMTENREPLLGLVPIYPLSGSLKQVFMQRLMRDIVPRFAPQLSDPLPRPIREQEGLISRPEAILHQHFPPNALALEASRKRLVFDEFLRIALAVLLMHQVDPHVPGMVQKPDGPLVQQFLASLPFSLTEGQKKAWDEIQHDLRQPTPMARLLQGDVGSGKTVIAILTMLAAVDAGHQAAFMAPTELLAEQQWLVLQNFLRPLGLSVALLTGKDRHADTYREALKTGSISLVVGTQALIGDRVEFKRLGVVVVDEQHRFGVKQRARLSLKGEYPDMLVMTATPIPRTLALTVYGDLQVSEVRGLPPGRKPVETIHLSHKDRRIAYQRVMAAVKRGEQAYVVCPLVGGDDEETQAKAAVDLAEGMKKIPGWRIGLLHGKMHSKDKTRIMEQFRQGDIDVLVATTIVEVGVDVPNATMMVIEEADRFGLAQLHQLRGRVGRGPKPATCFLIADPKTDQARERLEAMVRFHEGLKLAEEDLRLRGPGEILGMRQHGLTGFQLAHPLKDLDLLQRARGVAREIVRSDPQLVQPEHQALRTWVLDAMDDGIPSQVLH</sequence>
<dbReference type="InterPro" id="IPR045562">
    <property type="entry name" value="RecG_dom3_C"/>
</dbReference>
<evidence type="ECO:0000256" key="4">
    <source>
        <dbReference type="ARBA" id="ARBA00022763"/>
    </source>
</evidence>
<keyword evidence="5 15" id="KW-0378">Hydrolase</keyword>
<dbReference type="SMART" id="SM00490">
    <property type="entry name" value="HELICc"/>
    <property type="match status" value="1"/>
</dbReference>
<dbReference type="Proteomes" id="UP000242705">
    <property type="component" value="Unassembled WGS sequence"/>
</dbReference>
<evidence type="ECO:0000256" key="2">
    <source>
        <dbReference type="ARBA" id="ARBA00017846"/>
    </source>
</evidence>
<dbReference type="SUPFAM" id="SSF50249">
    <property type="entry name" value="Nucleic acid-binding proteins"/>
    <property type="match status" value="1"/>
</dbReference>
<dbReference type="InterPro" id="IPR001650">
    <property type="entry name" value="Helicase_C-like"/>
</dbReference>
<dbReference type="GO" id="GO:0043138">
    <property type="term" value="F:3'-5' DNA helicase activity"/>
    <property type="evidence" value="ECO:0007669"/>
    <property type="project" value="UniProtKB-EC"/>
</dbReference>
<name>A0A2T2X661_SULTH</name>
<evidence type="ECO:0000256" key="14">
    <source>
        <dbReference type="ARBA" id="ARBA00048988"/>
    </source>
</evidence>
<dbReference type="SMART" id="SM00487">
    <property type="entry name" value="DEXDc"/>
    <property type="match status" value="1"/>
</dbReference>
<evidence type="ECO:0000256" key="1">
    <source>
        <dbReference type="ARBA" id="ARBA00007504"/>
    </source>
</evidence>
<dbReference type="InterPro" id="IPR012340">
    <property type="entry name" value="NA-bd_OB-fold"/>
</dbReference>
<evidence type="ECO:0000259" key="17">
    <source>
        <dbReference type="PROSITE" id="PS51194"/>
    </source>
</evidence>
<evidence type="ECO:0000256" key="10">
    <source>
        <dbReference type="ARBA" id="ARBA00023204"/>
    </source>
</evidence>
<evidence type="ECO:0000313" key="18">
    <source>
        <dbReference type="EMBL" id="PSR29938.1"/>
    </source>
</evidence>
<dbReference type="PANTHER" id="PTHR47964:SF1">
    <property type="entry name" value="ATP-DEPENDENT DNA HELICASE HOMOLOG RECG, CHLOROPLASTIC"/>
    <property type="match status" value="1"/>
</dbReference>
<gene>
    <name evidence="18" type="ORF">C7B47_01105</name>
</gene>
<keyword evidence="10 15" id="KW-0234">DNA repair</keyword>
<organism evidence="18 19">
    <name type="scientific">Sulfobacillus thermosulfidooxidans</name>
    <dbReference type="NCBI Taxonomy" id="28034"/>
    <lineage>
        <taxon>Bacteria</taxon>
        <taxon>Bacillati</taxon>
        <taxon>Bacillota</taxon>
        <taxon>Clostridia</taxon>
        <taxon>Eubacteriales</taxon>
        <taxon>Clostridiales Family XVII. Incertae Sedis</taxon>
        <taxon>Sulfobacillus</taxon>
    </lineage>
</organism>
<evidence type="ECO:0000256" key="7">
    <source>
        <dbReference type="ARBA" id="ARBA00022840"/>
    </source>
</evidence>
<dbReference type="Pfam" id="PF00270">
    <property type="entry name" value="DEAD"/>
    <property type="match status" value="1"/>
</dbReference>
<evidence type="ECO:0000256" key="3">
    <source>
        <dbReference type="ARBA" id="ARBA00022741"/>
    </source>
</evidence>
<feature type="domain" description="Helicase ATP-binding" evidence="16">
    <location>
        <begin position="319"/>
        <end position="478"/>
    </location>
</feature>
<dbReference type="CDD" id="cd17992">
    <property type="entry name" value="DEXHc_RecG"/>
    <property type="match status" value="1"/>
</dbReference>
<proteinExistence type="inferred from homology"/>
<dbReference type="GO" id="GO:0006310">
    <property type="term" value="P:DNA recombination"/>
    <property type="evidence" value="ECO:0007669"/>
    <property type="project" value="UniProtKB-UniRule"/>
</dbReference>
<evidence type="ECO:0000256" key="15">
    <source>
        <dbReference type="RuleBase" id="RU363016"/>
    </source>
</evidence>
<keyword evidence="6 15" id="KW-0347">Helicase</keyword>
<dbReference type="InterPro" id="IPR027417">
    <property type="entry name" value="P-loop_NTPase"/>
</dbReference>
<dbReference type="Gene3D" id="3.40.50.300">
    <property type="entry name" value="P-loop containing nucleotide triphosphate hydrolases"/>
    <property type="match status" value="2"/>
</dbReference>
<dbReference type="Pfam" id="PF00271">
    <property type="entry name" value="Helicase_C"/>
    <property type="match status" value="1"/>
</dbReference>
<evidence type="ECO:0000256" key="5">
    <source>
        <dbReference type="ARBA" id="ARBA00022801"/>
    </source>
</evidence>
<accession>A0A2T2X661</accession>
<evidence type="ECO:0000256" key="9">
    <source>
        <dbReference type="ARBA" id="ARBA00023172"/>
    </source>
</evidence>
<dbReference type="AlphaFoldDB" id="A0A2T2X661"/>
<keyword evidence="4 15" id="KW-0227">DNA damage</keyword>
<dbReference type="GO" id="GO:0016887">
    <property type="term" value="F:ATP hydrolysis activity"/>
    <property type="evidence" value="ECO:0007669"/>
    <property type="project" value="RHEA"/>
</dbReference>
<comment type="similarity">
    <text evidence="1 15">Belongs to the helicase family. RecG subfamily.</text>
</comment>
<dbReference type="PANTHER" id="PTHR47964">
    <property type="entry name" value="ATP-DEPENDENT DNA HELICASE HOMOLOG RECG, CHLOROPLASTIC"/>
    <property type="match status" value="1"/>
</dbReference>
<evidence type="ECO:0000256" key="6">
    <source>
        <dbReference type="ARBA" id="ARBA00022806"/>
    </source>
</evidence>
<dbReference type="Pfam" id="PF17191">
    <property type="entry name" value="RecG_wedge"/>
    <property type="match status" value="1"/>
</dbReference>
<dbReference type="NCBIfam" id="NF008165">
    <property type="entry name" value="PRK10917.1-3"/>
    <property type="match status" value="1"/>
</dbReference>